<dbReference type="InterPro" id="IPR056379">
    <property type="entry name" value="DExH14_plug"/>
</dbReference>
<dbReference type="EMBL" id="JASCZI010151778">
    <property type="protein sequence ID" value="MED6174417.1"/>
    <property type="molecule type" value="Genomic_DNA"/>
</dbReference>
<name>A0ABU6VN71_9FABA</name>
<reference evidence="2 3" key="1">
    <citation type="journal article" date="2023" name="Plants (Basel)">
        <title>Bridging the Gap: Combining Genomics and Transcriptomics Approaches to Understand Stylosanthes scabra, an Orphan Legume from the Brazilian Caatinga.</title>
        <authorList>
            <person name="Ferreira-Neto J.R.C."/>
            <person name="da Silva M.D."/>
            <person name="Binneck E."/>
            <person name="de Melo N.F."/>
            <person name="da Silva R.H."/>
            <person name="de Melo A.L.T.M."/>
            <person name="Pandolfi V."/>
            <person name="Bustamante F.O."/>
            <person name="Brasileiro-Vidal A.C."/>
            <person name="Benko-Iseppon A.M."/>
        </authorList>
    </citation>
    <scope>NUCLEOTIDE SEQUENCE [LARGE SCALE GENOMIC DNA]</scope>
    <source>
        <tissue evidence="2">Leaves</tissue>
    </source>
</reference>
<comment type="caution">
    <text evidence="2">The sequence shown here is derived from an EMBL/GenBank/DDBJ whole genome shotgun (WGS) entry which is preliminary data.</text>
</comment>
<proteinExistence type="predicted"/>
<accession>A0ABU6VN71</accession>
<organism evidence="2 3">
    <name type="scientific">Stylosanthes scabra</name>
    <dbReference type="NCBI Taxonomy" id="79078"/>
    <lineage>
        <taxon>Eukaryota</taxon>
        <taxon>Viridiplantae</taxon>
        <taxon>Streptophyta</taxon>
        <taxon>Embryophyta</taxon>
        <taxon>Tracheophyta</taxon>
        <taxon>Spermatophyta</taxon>
        <taxon>Magnoliopsida</taxon>
        <taxon>eudicotyledons</taxon>
        <taxon>Gunneridae</taxon>
        <taxon>Pentapetalae</taxon>
        <taxon>rosids</taxon>
        <taxon>fabids</taxon>
        <taxon>Fabales</taxon>
        <taxon>Fabaceae</taxon>
        <taxon>Papilionoideae</taxon>
        <taxon>50 kb inversion clade</taxon>
        <taxon>dalbergioids sensu lato</taxon>
        <taxon>Dalbergieae</taxon>
        <taxon>Pterocarpus clade</taxon>
        <taxon>Stylosanthes</taxon>
    </lineage>
</organism>
<protein>
    <submittedName>
        <fullName evidence="2">Activating signal cointegrator 1 complex subunit</fullName>
        <ecNumber evidence="2">3.6.4.12</ecNumber>
    </submittedName>
</protein>
<feature type="domain" description="DExH14 plug" evidence="1">
    <location>
        <begin position="44"/>
        <end position="145"/>
    </location>
</feature>
<keyword evidence="2" id="KW-0378">Hydrolase</keyword>
<evidence type="ECO:0000313" key="2">
    <source>
        <dbReference type="EMBL" id="MED6174417.1"/>
    </source>
</evidence>
<keyword evidence="3" id="KW-1185">Reference proteome</keyword>
<dbReference type="EC" id="3.6.4.12" evidence="2"/>
<dbReference type="GO" id="GO:0016787">
    <property type="term" value="F:hydrolase activity"/>
    <property type="evidence" value="ECO:0007669"/>
    <property type="project" value="UniProtKB-KW"/>
</dbReference>
<dbReference type="Proteomes" id="UP001341840">
    <property type="component" value="Unassembled WGS sequence"/>
</dbReference>
<dbReference type="GO" id="GO:0003678">
    <property type="term" value="F:DNA helicase activity"/>
    <property type="evidence" value="ECO:0007669"/>
    <property type="project" value="UniProtKB-EC"/>
</dbReference>
<sequence length="283" mass="32211">MLIQIPRFTNSLRSPFDVDQAYLHRKTLLLNQNPRNSANSLDESELARKIVVGWEQASYEVRQAYKQFIGAVVVLTDGEMRSEEFHEVVLAVYRHFGRPMEDEDYIDRIIADKKLELQKLVGHAIADTKLRHVASLAQKLLNLQPSNESPSLSLERNLDDNEDLEFGADFVFQAPTRFLVDVSFDNVDMMDFRNSVPVSFNEEQYGLTIPTDQAIDAEKFNLTWVREACDKIARNSNSQISRDELAMTICRVLNSEKPGEEIAGDLLDLVGDSAFETVQNLLL</sequence>
<gene>
    <name evidence="2" type="primary">ASCC3_1</name>
    <name evidence="2" type="ORF">PIB30_068793</name>
</gene>
<evidence type="ECO:0000259" key="1">
    <source>
        <dbReference type="Pfam" id="PF24557"/>
    </source>
</evidence>
<feature type="non-terminal residue" evidence="2">
    <location>
        <position position="283"/>
    </location>
</feature>
<dbReference type="Pfam" id="PF24557">
    <property type="entry name" value="DExH14_plug"/>
    <property type="match status" value="1"/>
</dbReference>
<evidence type="ECO:0000313" key="3">
    <source>
        <dbReference type="Proteomes" id="UP001341840"/>
    </source>
</evidence>